<dbReference type="PROSITE" id="PS51462">
    <property type="entry name" value="NUDIX"/>
    <property type="match status" value="1"/>
</dbReference>
<proteinExistence type="predicted"/>
<evidence type="ECO:0000256" key="5">
    <source>
        <dbReference type="ARBA" id="ARBA00022842"/>
    </source>
</evidence>
<dbReference type="Proteomes" id="UP000591941">
    <property type="component" value="Unassembled WGS sequence"/>
</dbReference>
<evidence type="ECO:0000259" key="7">
    <source>
        <dbReference type="PROSITE" id="PS51462"/>
    </source>
</evidence>
<evidence type="ECO:0000256" key="6">
    <source>
        <dbReference type="ARBA" id="ARBA00023211"/>
    </source>
</evidence>
<dbReference type="SUPFAM" id="SSF55811">
    <property type="entry name" value="Nudix"/>
    <property type="match status" value="1"/>
</dbReference>
<reference evidence="8 9" key="1">
    <citation type="submission" date="2020-08" db="EMBL/GenBank/DDBJ databases">
        <title>Genomic Encyclopedia of Type Strains, Phase IV (KMG-IV): sequencing the most valuable type-strain genomes for metagenomic binning, comparative biology and taxonomic classification.</title>
        <authorList>
            <person name="Goeker M."/>
        </authorList>
    </citation>
    <scope>NUCLEOTIDE SEQUENCE [LARGE SCALE GENOMIC DNA]</scope>
    <source>
        <strain evidence="8 9">DSM 21255</strain>
    </source>
</reference>
<dbReference type="PANTHER" id="PTHR12992:SF11">
    <property type="entry name" value="MITOCHONDRIAL COENZYME A DIPHOSPHATASE NUDT8"/>
    <property type="match status" value="1"/>
</dbReference>
<dbReference type="InterPro" id="IPR015797">
    <property type="entry name" value="NUDIX_hydrolase-like_dom_sf"/>
</dbReference>
<dbReference type="InterPro" id="IPR045121">
    <property type="entry name" value="CoAse"/>
</dbReference>
<dbReference type="Gene3D" id="3.90.79.10">
    <property type="entry name" value="Nucleoside Triphosphate Pyrophosphohydrolase"/>
    <property type="match status" value="1"/>
</dbReference>
<dbReference type="CDD" id="cd03426">
    <property type="entry name" value="NUDIX_CoAse_Nudt7"/>
    <property type="match status" value="1"/>
</dbReference>
<dbReference type="EMBL" id="JACHHI010000005">
    <property type="protein sequence ID" value="MBB6478137.1"/>
    <property type="molecule type" value="Genomic_DNA"/>
</dbReference>
<dbReference type="InterPro" id="IPR000086">
    <property type="entry name" value="NUDIX_hydrolase_dom"/>
</dbReference>
<evidence type="ECO:0000256" key="2">
    <source>
        <dbReference type="ARBA" id="ARBA00001946"/>
    </source>
</evidence>
<comment type="caution">
    <text evidence="8">The sequence shown here is derived from an EMBL/GenBank/DDBJ whole genome shotgun (WGS) entry which is preliminary data.</text>
</comment>
<dbReference type="AlphaFoldDB" id="A0A841R4P4"/>
<evidence type="ECO:0000313" key="9">
    <source>
        <dbReference type="Proteomes" id="UP000591941"/>
    </source>
</evidence>
<comment type="cofactor">
    <cofactor evidence="2">
        <name>Mg(2+)</name>
        <dbReference type="ChEBI" id="CHEBI:18420"/>
    </cofactor>
</comment>
<dbReference type="RefSeq" id="WP_159823264.1">
    <property type="nucleotide sequence ID" value="NZ_CABWNB010000004.1"/>
</dbReference>
<dbReference type="Pfam" id="PF00293">
    <property type="entry name" value="NUDIX"/>
    <property type="match status" value="1"/>
</dbReference>
<evidence type="ECO:0000256" key="1">
    <source>
        <dbReference type="ARBA" id="ARBA00001936"/>
    </source>
</evidence>
<keyword evidence="6" id="KW-0464">Manganese</keyword>
<dbReference type="GO" id="GO:0046872">
    <property type="term" value="F:metal ion binding"/>
    <property type="evidence" value="ECO:0007669"/>
    <property type="project" value="UniProtKB-KW"/>
</dbReference>
<evidence type="ECO:0000313" key="8">
    <source>
        <dbReference type="EMBL" id="MBB6478137.1"/>
    </source>
</evidence>
<feature type="domain" description="Nudix hydrolase" evidence="7">
    <location>
        <begin position="16"/>
        <end position="156"/>
    </location>
</feature>
<evidence type="ECO:0000256" key="3">
    <source>
        <dbReference type="ARBA" id="ARBA00022723"/>
    </source>
</evidence>
<accession>A0A841R4P4</accession>
<dbReference type="OrthoDB" id="9802805at2"/>
<keyword evidence="3" id="KW-0479">Metal-binding</keyword>
<protein>
    <submittedName>
        <fullName evidence="8">8-oxo-dGTP pyrophosphatase MutT (NUDIX family)</fullName>
    </submittedName>
</protein>
<evidence type="ECO:0000256" key="4">
    <source>
        <dbReference type="ARBA" id="ARBA00022801"/>
    </source>
</evidence>
<organism evidence="8 9">
    <name type="scientific">Negativicoccus succinicivorans</name>
    <dbReference type="NCBI Taxonomy" id="620903"/>
    <lineage>
        <taxon>Bacteria</taxon>
        <taxon>Bacillati</taxon>
        <taxon>Bacillota</taxon>
        <taxon>Negativicutes</taxon>
        <taxon>Veillonellales</taxon>
        <taxon>Veillonellaceae</taxon>
        <taxon>Negativicoccus</taxon>
    </lineage>
</organism>
<keyword evidence="4" id="KW-0378">Hydrolase</keyword>
<comment type="cofactor">
    <cofactor evidence="1">
        <name>Mn(2+)</name>
        <dbReference type="ChEBI" id="CHEBI:29035"/>
    </cofactor>
</comment>
<name>A0A841R4P4_9FIRM</name>
<dbReference type="GeneID" id="93486459"/>
<keyword evidence="9" id="KW-1185">Reference proteome</keyword>
<sequence>MKNPLPRHADWRSVLQYAVAVPLMPADEGWQLVLELRNPHLRSHPNEVSFPGGRIEAYDAHPGVTALREMAEEIGTPSESWELLGALPLAYTVNGRMVAPYLAFREDVPKFVCNPAEVNSVFTAPLQWLMEHEPVRVEMQDGVRPGENFPYERVTSVVPGWTGRQKYDVYFYTYGDFTIWGLTARIIRNFLQICREQKISFDFDFRQWRGDLT</sequence>
<dbReference type="GO" id="GO:0010945">
    <property type="term" value="F:coenzyme A diphosphatase activity"/>
    <property type="evidence" value="ECO:0007669"/>
    <property type="project" value="InterPro"/>
</dbReference>
<gene>
    <name evidence="8" type="ORF">HNR45_001198</name>
</gene>
<keyword evidence="5" id="KW-0460">Magnesium</keyword>
<dbReference type="PANTHER" id="PTHR12992">
    <property type="entry name" value="NUDIX HYDROLASE"/>
    <property type="match status" value="1"/>
</dbReference>